<dbReference type="PANTHER" id="PTHR12302:SF3">
    <property type="entry name" value="SERINE_THREONINE-PROTEIN KINASE 31"/>
    <property type="match status" value="1"/>
</dbReference>
<keyword evidence="3" id="KW-0378">Hydrolase</keyword>
<evidence type="ECO:0000259" key="5">
    <source>
        <dbReference type="PROSITE" id="PS50830"/>
    </source>
</evidence>
<reference evidence="6" key="1">
    <citation type="submission" date="2022-03" db="EMBL/GenBank/DDBJ databases">
        <title>A functionally conserved STORR gene fusion in Papaver species that diverged 16.8 million years ago.</title>
        <authorList>
            <person name="Catania T."/>
        </authorList>
    </citation>
    <scope>NUCLEOTIDE SEQUENCE</scope>
    <source>
        <strain evidence="6">S-191538</strain>
    </source>
</reference>
<name>A0AA41VZ03_PAPNU</name>
<sequence>MQTLHRHQKADVEGLLKFYGLPVLYEHHIEIPAVVNYPPPWPEGVKFELQTFRVDAYCVADGDGLTAFVDVADPREATLSVPKDVVEAVLERSKARASKEFPKADALLKTILDAGYRIHKGPNNEEILARKYRIRLRGIDAPENKQPFGKEAKEEFTQLVQGNCLTVHVYGEDQYGRHVGDVYCNGKFAQEIMLKKGLAWHYYIFDKRREFKKWEKKARAVKVGLWASPNPEKPWEWRKKHGRDGKLDELN</sequence>
<evidence type="ECO:0000313" key="7">
    <source>
        <dbReference type="Proteomes" id="UP001177140"/>
    </source>
</evidence>
<dbReference type="InterPro" id="IPR016071">
    <property type="entry name" value="Staphylococal_nuclease_OB-fold"/>
</dbReference>
<organism evidence="6 7">
    <name type="scientific">Papaver nudicaule</name>
    <name type="common">Iceland poppy</name>
    <dbReference type="NCBI Taxonomy" id="74823"/>
    <lineage>
        <taxon>Eukaryota</taxon>
        <taxon>Viridiplantae</taxon>
        <taxon>Streptophyta</taxon>
        <taxon>Embryophyta</taxon>
        <taxon>Tracheophyta</taxon>
        <taxon>Spermatophyta</taxon>
        <taxon>Magnoliopsida</taxon>
        <taxon>Ranunculales</taxon>
        <taxon>Papaveraceae</taxon>
        <taxon>Papaveroideae</taxon>
        <taxon>Papaver</taxon>
    </lineage>
</organism>
<dbReference type="GO" id="GO:0016787">
    <property type="term" value="F:hydrolase activity"/>
    <property type="evidence" value="ECO:0007669"/>
    <property type="project" value="UniProtKB-KW"/>
</dbReference>
<dbReference type="SMART" id="SM00318">
    <property type="entry name" value="SNc"/>
    <property type="match status" value="1"/>
</dbReference>
<feature type="region of interest" description="Disordered" evidence="4">
    <location>
        <begin position="228"/>
        <end position="251"/>
    </location>
</feature>
<evidence type="ECO:0000256" key="2">
    <source>
        <dbReference type="ARBA" id="ARBA00022759"/>
    </source>
</evidence>
<dbReference type="Proteomes" id="UP001177140">
    <property type="component" value="Unassembled WGS sequence"/>
</dbReference>
<keyword evidence="7" id="KW-1185">Reference proteome</keyword>
<comment type="caution">
    <text evidence="6">The sequence shown here is derived from an EMBL/GenBank/DDBJ whole genome shotgun (WGS) entry which is preliminary data.</text>
</comment>
<dbReference type="EMBL" id="JAJJMA010324097">
    <property type="protein sequence ID" value="MCL7050139.1"/>
    <property type="molecule type" value="Genomic_DNA"/>
</dbReference>
<dbReference type="SUPFAM" id="SSF50199">
    <property type="entry name" value="Staphylococcal nuclease"/>
    <property type="match status" value="1"/>
</dbReference>
<protein>
    <recommendedName>
        <fullName evidence="5">TNase-like domain-containing protein</fullName>
    </recommendedName>
</protein>
<dbReference type="Gene3D" id="2.40.50.90">
    <property type="match status" value="1"/>
</dbReference>
<keyword evidence="1" id="KW-0540">Nuclease</keyword>
<dbReference type="GO" id="GO:0004519">
    <property type="term" value="F:endonuclease activity"/>
    <property type="evidence" value="ECO:0007669"/>
    <property type="project" value="UniProtKB-KW"/>
</dbReference>
<dbReference type="Pfam" id="PF00565">
    <property type="entry name" value="SNase"/>
    <property type="match status" value="1"/>
</dbReference>
<dbReference type="PROSITE" id="PS50830">
    <property type="entry name" value="TNASE_3"/>
    <property type="match status" value="1"/>
</dbReference>
<evidence type="ECO:0000256" key="4">
    <source>
        <dbReference type="SAM" id="MobiDB-lite"/>
    </source>
</evidence>
<keyword evidence="2" id="KW-0255">Endonuclease</keyword>
<dbReference type="GO" id="GO:0005737">
    <property type="term" value="C:cytoplasm"/>
    <property type="evidence" value="ECO:0007669"/>
    <property type="project" value="TreeGrafter"/>
</dbReference>
<evidence type="ECO:0000256" key="3">
    <source>
        <dbReference type="ARBA" id="ARBA00022801"/>
    </source>
</evidence>
<dbReference type="AlphaFoldDB" id="A0AA41VZ03"/>
<proteinExistence type="predicted"/>
<accession>A0AA41VZ03</accession>
<gene>
    <name evidence="6" type="ORF">MKW94_018699</name>
</gene>
<evidence type="ECO:0000256" key="1">
    <source>
        <dbReference type="ARBA" id="ARBA00022722"/>
    </source>
</evidence>
<evidence type="ECO:0000313" key="6">
    <source>
        <dbReference type="EMBL" id="MCL7050139.1"/>
    </source>
</evidence>
<dbReference type="PANTHER" id="PTHR12302">
    <property type="entry name" value="EBNA2 BINDING PROTEIN P100"/>
    <property type="match status" value="1"/>
</dbReference>
<feature type="domain" description="TNase-like" evidence="5">
    <location>
        <begin position="50"/>
        <end position="228"/>
    </location>
</feature>
<dbReference type="InterPro" id="IPR035437">
    <property type="entry name" value="SNase_OB-fold_sf"/>
</dbReference>